<dbReference type="Gene3D" id="3.40.30.10">
    <property type="entry name" value="Glutaredoxin"/>
    <property type="match status" value="1"/>
</dbReference>
<dbReference type="InterPro" id="IPR000866">
    <property type="entry name" value="AhpC/TSA"/>
</dbReference>
<accession>A0A0H2Y7C9</accession>
<keyword evidence="3" id="KW-1015">Disulfide bond</keyword>
<dbReference type="GO" id="GO:0016491">
    <property type="term" value="F:oxidoreductase activity"/>
    <property type="evidence" value="ECO:0007669"/>
    <property type="project" value="InterPro"/>
</dbReference>
<protein>
    <submittedName>
        <fullName evidence="6">Putative thioredoxin</fullName>
    </submittedName>
</protein>
<reference evidence="6 7" key="1">
    <citation type="journal article" date="2006" name="J. Bacteriol.">
        <title>Complete genome sequence of Yersinia pestis strains Antiqua and Nepal516: evidence of gene reduction in an emerging pathogen.</title>
        <authorList>
            <person name="Chain P.S."/>
            <person name="Hu P."/>
            <person name="Malfatti S.A."/>
            <person name="Radnedge L."/>
            <person name="Larimer F."/>
            <person name="Vergez L.M."/>
            <person name="Worsham P."/>
            <person name="Chu M.C."/>
            <person name="Andersen G.L."/>
        </authorList>
    </citation>
    <scope>NUCLEOTIDE SEQUENCE [LARGE SCALE GENOMIC DNA]</scope>
    <source>
        <strain evidence="6 7">Antiqua</strain>
    </source>
</reference>
<dbReference type="PANTHER" id="PTHR42852:SF6">
    <property type="entry name" value="THIOL:DISULFIDE INTERCHANGE PROTEIN DSBE"/>
    <property type="match status" value="1"/>
</dbReference>
<proteinExistence type="predicted"/>
<evidence type="ECO:0000313" key="6">
    <source>
        <dbReference type="EMBL" id="ABG13297.1"/>
    </source>
</evidence>
<dbReference type="SUPFAM" id="SSF52833">
    <property type="entry name" value="Thioredoxin-like"/>
    <property type="match status" value="1"/>
</dbReference>
<keyword evidence="2" id="KW-0201">Cytochrome c-type biogenesis</keyword>
<evidence type="ECO:0000259" key="5">
    <source>
        <dbReference type="PROSITE" id="PS51352"/>
    </source>
</evidence>
<dbReference type="Pfam" id="PF00578">
    <property type="entry name" value="AhpC-TSA"/>
    <property type="match status" value="1"/>
</dbReference>
<comment type="subcellular location">
    <subcellularLocation>
        <location evidence="1">Cell envelope</location>
    </subcellularLocation>
</comment>
<dbReference type="InterPro" id="IPR050553">
    <property type="entry name" value="Thioredoxin_ResA/DsbE_sf"/>
</dbReference>
<dbReference type="AlphaFoldDB" id="A0A0H2Y7C9"/>
<dbReference type="GO" id="GO:0016209">
    <property type="term" value="F:antioxidant activity"/>
    <property type="evidence" value="ECO:0007669"/>
    <property type="project" value="InterPro"/>
</dbReference>
<evidence type="ECO:0000256" key="4">
    <source>
        <dbReference type="ARBA" id="ARBA00023284"/>
    </source>
</evidence>
<dbReference type="PANTHER" id="PTHR42852">
    <property type="entry name" value="THIOL:DISULFIDE INTERCHANGE PROTEIN DSBE"/>
    <property type="match status" value="1"/>
</dbReference>
<dbReference type="GO" id="GO:0017004">
    <property type="term" value="P:cytochrome complex assembly"/>
    <property type="evidence" value="ECO:0007669"/>
    <property type="project" value="UniProtKB-KW"/>
</dbReference>
<evidence type="ECO:0000256" key="1">
    <source>
        <dbReference type="ARBA" id="ARBA00004196"/>
    </source>
</evidence>
<evidence type="ECO:0000313" key="7">
    <source>
        <dbReference type="Proteomes" id="UP000001971"/>
    </source>
</evidence>
<gene>
    <name evidence="6" type="ordered locus">YPA_1330</name>
</gene>
<dbReference type="GO" id="GO:0030313">
    <property type="term" value="C:cell envelope"/>
    <property type="evidence" value="ECO:0007669"/>
    <property type="project" value="UniProtKB-SubCell"/>
</dbReference>
<keyword evidence="4" id="KW-0676">Redox-active center</keyword>
<dbReference type="InterPro" id="IPR013766">
    <property type="entry name" value="Thioredoxin_domain"/>
</dbReference>
<name>A0A0H2Y7C9_YERPA</name>
<evidence type="ECO:0000256" key="3">
    <source>
        <dbReference type="ARBA" id="ARBA00023157"/>
    </source>
</evidence>
<dbReference type="PROSITE" id="PS51352">
    <property type="entry name" value="THIOREDOXIN_2"/>
    <property type="match status" value="1"/>
</dbReference>
<sequence precursor="true">MVNILMKRAAIMWRNLKIIGLCSLLLLLSACKQEKVALGEVAPTLAAYDLQGEAVALEQWEGKLVYLNFWSVNCGGCLAEMATLNQLSQEYQDQAVVVAINTDPEQVEIAPVLAQHNINYPVIRDQLGITQERYQVIGTPTSFLIDRNGKVIEWHQGVRNEQELTALFKQKVSEKQ</sequence>
<organism evidence="6 7">
    <name type="scientific">Yersinia pestis bv. Antiqua (strain Antiqua)</name>
    <dbReference type="NCBI Taxonomy" id="360102"/>
    <lineage>
        <taxon>Bacteria</taxon>
        <taxon>Pseudomonadati</taxon>
        <taxon>Pseudomonadota</taxon>
        <taxon>Gammaproteobacteria</taxon>
        <taxon>Enterobacterales</taxon>
        <taxon>Yersiniaceae</taxon>
        <taxon>Yersinia</taxon>
    </lineage>
</organism>
<dbReference type="Proteomes" id="UP000001971">
    <property type="component" value="Chromosome"/>
</dbReference>
<evidence type="ECO:0000256" key="2">
    <source>
        <dbReference type="ARBA" id="ARBA00022748"/>
    </source>
</evidence>
<dbReference type="InterPro" id="IPR036249">
    <property type="entry name" value="Thioredoxin-like_sf"/>
</dbReference>
<dbReference type="KEGG" id="ypa:YPA_1330"/>
<dbReference type="PROSITE" id="PS51257">
    <property type="entry name" value="PROKAR_LIPOPROTEIN"/>
    <property type="match status" value="1"/>
</dbReference>
<dbReference type="CDD" id="cd02966">
    <property type="entry name" value="TlpA_like_family"/>
    <property type="match status" value="1"/>
</dbReference>
<dbReference type="EMBL" id="CP000308">
    <property type="protein sequence ID" value="ABG13297.1"/>
    <property type="molecule type" value="Genomic_DNA"/>
</dbReference>
<feature type="domain" description="Thioredoxin" evidence="5">
    <location>
        <begin position="36"/>
        <end position="173"/>
    </location>
</feature>